<dbReference type="SMART" id="SM01359">
    <property type="entry name" value="A2M_N_2"/>
    <property type="match status" value="1"/>
</dbReference>
<accession>A0A2G8KKR4</accession>
<dbReference type="PANTHER" id="PTHR11412:SF171">
    <property type="entry name" value="PREGNANCY ZONE PROTEIN-LIKE PROTEIN"/>
    <property type="match status" value="1"/>
</dbReference>
<dbReference type="InterPro" id="IPR047565">
    <property type="entry name" value="Alpha-macroglob_thiol-ester_cl"/>
</dbReference>
<keyword evidence="5" id="KW-0732">Signal</keyword>
<dbReference type="InterPro" id="IPR008930">
    <property type="entry name" value="Terpenoid_cyclase/PrenylTrfase"/>
</dbReference>
<evidence type="ECO:0000313" key="13">
    <source>
        <dbReference type="Proteomes" id="UP000230750"/>
    </source>
</evidence>
<comment type="subcellular location">
    <subcellularLocation>
        <location evidence="1">Secreted</location>
    </subcellularLocation>
</comment>
<evidence type="ECO:0000256" key="6">
    <source>
        <dbReference type="ARBA" id="ARBA00022900"/>
    </source>
</evidence>
<dbReference type="InterPro" id="IPR036595">
    <property type="entry name" value="A-macroglobulin_rcpt-bd_sf"/>
</dbReference>
<evidence type="ECO:0000259" key="10">
    <source>
        <dbReference type="SMART" id="SM01360"/>
    </source>
</evidence>
<sequence length="1372" mass="152662">MCYQLCFYVQVESIWIQAPNDVRVAQWDNEARQDTGLIDLSFPMTSDPVLGKWKINVLFRGVVTIQEFVVEEYVLPRFDVIISVQSYVLITDEILPVTVCGIYSYGKPVQGEVSISVGKRAQTRFVFATEPPAINDVDDGDVITAKANTGDDGCVNVDIDITSTRIRFRGSFSIYSNVLHVSAELTESASGISRSTDSKNIEVTTRPRQMMWISEESFKPGLPYSASIKVELPDGSPAVNTLVEPQCSQGGQTFYTESLYTDLEGYANFLFDTQPELLDPIYCSPTFPSFPLSYQYNRTVYTLDPFRQSINLEALYSPSASYMQFKPVLGELLAGEKAKLILQYITTGSDDMELTDLKIQVLARGNVINVPVKIGGDPSKIDATNGSYYYEVSLSLELTPRMSPRAQIVAFFIRDDLEVITASLSFNIAQTFQNKVDIKFQSEEVSPGDFTNLNINGDPGSLCAIGIVDRSVVLLGGDNRITTTKVFSSIEKYLLSEDGGYRDGPPSCVEAEYQEYDIYDYRIDYLIGPNTEEPDVNKRKKRQLDYFFPRFGSSYPKYKDASKAFVDSGLIYISNLLIETSPCNQYYPKAYAFAEQAAEFNTVEDVESEPSQRVRTYFPETWLWDLYPVGTSGSTSVIVQAPDTITDWVGSGFCLNKNSGLGISEQVTIRAFQAFFIDLNMPYSVIRGEEIPIDLSVFSYLTDCLVVEVTLQGNPHFALLEDDSKFVCVCNGAVGVQFYIQPLLLGNIPIQLDAVSVNDVNGICGEAQVSAEVGTQDSIRRDLLVEAEGVEEEQAHTSYFCPQDYESGIFLDTAALLLPENYVPDSASGKMTVIGDLLGPTLSNLENLIRIPSGCGEQNMLGLVPNIYVLLYFINSDQNNVAIETKARENILIGYQKELKFRHADGSYSAFGSYDGEGSAWLTAFVVRSFAQAQNFVTIDEKDLLVSVRWLSSLQDSTTGCFRNRGRVIHKAMQGGVNDEITLTAYILLAICETGIDLQDETIVNGIQCLEVRVHNITDNYAIALVTFALVKIRSYRARDIFEKLEDAAIRDQGLVHWKSIEKIYKLHTLQSHNPAIQVEITAYALLSYLAYYELSDAITESSPIVKWLIQQQNPYGGFSSTQDTVVGLQVLAEYAALVYAGDQDIQVTVVASPPCEVSELSISNENKFVLQEQTIQVLPTFVQIAAVGTGCAIGKVSWKYNVFPEARNDAPFTLNHTIIPVENEVSKYHITICASYTGNDKRSNMALVENKPQSGFTLVEDSLTGLITDNLKQVDLEKGRVIVYFQELTYSGDCVSYDVEKSFNVQLARKGILTVFDYYEKGSKSDKQVGGNLDWSIQFYNIHILASLVKCKDCYLATEVSMYGNVEETLL</sequence>
<evidence type="ECO:0000256" key="4">
    <source>
        <dbReference type="ARBA" id="ARBA00022690"/>
    </source>
</evidence>
<keyword evidence="6" id="KW-0722">Serine protease inhibitor</keyword>
<dbReference type="Gene3D" id="2.60.40.1940">
    <property type="match status" value="1"/>
</dbReference>
<dbReference type="InterPro" id="IPR011626">
    <property type="entry name" value="Alpha-macroglobulin_TED"/>
</dbReference>
<evidence type="ECO:0000256" key="8">
    <source>
        <dbReference type="ARBA" id="ARBA00023180"/>
    </source>
</evidence>
<evidence type="ECO:0000256" key="5">
    <source>
        <dbReference type="ARBA" id="ARBA00022729"/>
    </source>
</evidence>
<evidence type="ECO:0000259" key="11">
    <source>
        <dbReference type="SMART" id="SM01361"/>
    </source>
</evidence>
<dbReference type="Gene3D" id="6.20.50.160">
    <property type="match status" value="1"/>
</dbReference>
<dbReference type="Gene3D" id="2.60.40.1930">
    <property type="match status" value="2"/>
</dbReference>
<comment type="caution">
    <text evidence="12">The sequence shown here is derived from an EMBL/GenBank/DDBJ whole genome shotgun (WGS) entry which is preliminary data.</text>
</comment>
<dbReference type="Pfam" id="PF17789">
    <property type="entry name" value="MG4"/>
    <property type="match status" value="1"/>
</dbReference>
<dbReference type="FunFam" id="1.50.10.20:FF:000001">
    <property type="entry name" value="CD109 isoform 1"/>
    <property type="match status" value="1"/>
</dbReference>
<dbReference type="Gene3D" id="2.60.40.690">
    <property type="entry name" value="Alpha-macroglobulin, receptor-binding domain"/>
    <property type="match status" value="1"/>
</dbReference>
<dbReference type="Pfam" id="PF00207">
    <property type="entry name" value="A2M"/>
    <property type="match status" value="1"/>
</dbReference>
<evidence type="ECO:0000256" key="7">
    <source>
        <dbReference type="ARBA" id="ARBA00023157"/>
    </source>
</evidence>
<dbReference type="InterPro" id="IPR041555">
    <property type="entry name" value="MG3"/>
</dbReference>
<proteinExistence type="inferred from homology"/>
<dbReference type="GO" id="GO:0005615">
    <property type="term" value="C:extracellular space"/>
    <property type="evidence" value="ECO:0007669"/>
    <property type="project" value="InterPro"/>
</dbReference>
<dbReference type="Gene3D" id="2.60.40.10">
    <property type="entry name" value="Immunoglobulins"/>
    <property type="match status" value="2"/>
</dbReference>
<feature type="domain" description="Alpha-macroglobulin receptor-binding" evidence="11">
    <location>
        <begin position="1244"/>
        <end position="1330"/>
    </location>
</feature>
<evidence type="ECO:0000256" key="2">
    <source>
        <dbReference type="ARBA" id="ARBA00010952"/>
    </source>
</evidence>
<dbReference type="Gene3D" id="2.20.130.20">
    <property type="match status" value="1"/>
</dbReference>
<keyword evidence="3" id="KW-0964">Secreted</keyword>
<dbReference type="Pfam" id="PF07678">
    <property type="entry name" value="TED_complement"/>
    <property type="match status" value="1"/>
</dbReference>
<dbReference type="SUPFAM" id="SSF48239">
    <property type="entry name" value="Terpenoid cyclases/Protein prenyltransferases"/>
    <property type="match status" value="1"/>
</dbReference>
<dbReference type="OrthoDB" id="9998011at2759"/>
<dbReference type="Pfam" id="PF07703">
    <property type="entry name" value="A2M_BRD"/>
    <property type="match status" value="1"/>
</dbReference>
<dbReference type="Pfam" id="PF17791">
    <property type="entry name" value="MG3"/>
    <property type="match status" value="1"/>
</dbReference>
<keyword evidence="8" id="KW-0325">Glycoprotein</keyword>
<dbReference type="SMART" id="SM01360">
    <property type="entry name" value="A2M"/>
    <property type="match status" value="1"/>
</dbReference>
<dbReference type="InterPro" id="IPR050473">
    <property type="entry name" value="A2M/Complement_sys"/>
</dbReference>
<dbReference type="Proteomes" id="UP000230750">
    <property type="component" value="Unassembled WGS sequence"/>
</dbReference>
<dbReference type="InterPro" id="IPR013783">
    <property type="entry name" value="Ig-like_fold"/>
</dbReference>
<dbReference type="InterPro" id="IPR011625">
    <property type="entry name" value="A2M_N_BRD"/>
</dbReference>
<dbReference type="InterPro" id="IPR001599">
    <property type="entry name" value="Macroglobln_a2"/>
</dbReference>
<keyword evidence="4" id="KW-0646">Protease inhibitor</keyword>
<dbReference type="InterPro" id="IPR014756">
    <property type="entry name" value="Ig_E-set"/>
</dbReference>
<dbReference type="GO" id="GO:0004867">
    <property type="term" value="F:serine-type endopeptidase inhibitor activity"/>
    <property type="evidence" value="ECO:0007669"/>
    <property type="project" value="UniProtKB-KW"/>
</dbReference>
<dbReference type="EMBL" id="MRZV01000513">
    <property type="protein sequence ID" value="PIK48593.1"/>
    <property type="molecule type" value="Genomic_DNA"/>
</dbReference>
<keyword evidence="7" id="KW-1015">Disulfide bond</keyword>
<dbReference type="SUPFAM" id="SSF49410">
    <property type="entry name" value="Alpha-macroglobulin receptor domain"/>
    <property type="match status" value="1"/>
</dbReference>
<keyword evidence="13" id="KW-1185">Reference proteome</keyword>
<dbReference type="SMART" id="SM01419">
    <property type="entry name" value="Thiol-ester_cl"/>
    <property type="match status" value="1"/>
</dbReference>
<dbReference type="InterPro" id="IPR009048">
    <property type="entry name" value="A-macroglobulin_rcpt-bd"/>
</dbReference>
<gene>
    <name evidence="12" type="ORF">BSL78_14524</name>
</gene>
<dbReference type="Gene3D" id="2.60.120.1540">
    <property type="match status" value="1"/>
</dbReference>
<dbReference type="PANTHER" id="PTHR11412">
    <property type="entry name" value="MACROGLOBULIN / COMPLEMENT"/>
    <property type="match status" value="1"/>
</dbReference>
<dbReference type="InterPro" id="IPR040839">
    <property type="entry name" value="MG4"/>
</dbReference>
<dbReference type="PROSITE" id="PS00477">
    <property type="entry name" value="ALPHA_2_MACROGLOBULIN"/>
    <property type="match status" value="1"/>
</dbReference>
<organism evidence="12 13">
    <name type="scientific">Stichopus japonicus</name>
    <name type="common">Sea cucumber</name>
    <dbReference type="NCBI Taxonomy" id="307972"/>
    <lineage>
        <taxon>Eukaryota</taxon>
        <taxon>Metazoa</taxon>
        <taxon>Echinodermata</taxon>
        <taxon>Eleutherozoa</taxon>
        <taxon>Echinozoa</taxon>
        <taxon>Holothuroidea</taxon>
        <taxon>Aspidochirotacea</taxon>
        <taxon>Aspidochirotida</taxon>
        <taxon>Stichopodidae</taxon>
        <taxon>Apostichopus</taxon>
    </lineage>
</organism>
<dbReference type="Gene3D" id="1.50.10.20">
    <property type="match status" value="1"/>
</dbReference>
<evidence type="ECO:0000256" key="3">
    <source>
        <dbReference type="ARBA" id="ARBA00022525"/>
    </source>
</evidence>
<reference evidence="12 13" key="1">
    <citation type="journal article" date="2017" name="PLoS Biol.">
        <title>The sea cucumber genome provides insights into morphological evolution and visceral regeneration.</title>
        <authorList>
            <person name="Zhang X."/>
            <person name="Sun L."/>
            <person name="Yuan J."/>
            <person name="Sun Y."/>
            <person name="Gao Y."/>
            <person name="Zhang L."/>
            <person name="Li S."/>
            <person name="Dai H."/>
            <person name="Hamel J.F."/>
            <person name="Liu C."/>
            <person name="Yu Y."/>
            <person name="Liu S."/>
            <person name="Lin W."/>
            <person name="Guo K."/>
            <person name="Jin S."/>
            <person name="Xu P."/>
            <person name="Storey K.B."/>
            <person name="Huan P."/>
            <person name="Zhang T."/>
            <person name="Zhou Y."/>
            <person name="Zhang J."/>
            <person name="Lin C."/>
            <person name="Li X."/>
            <person name="Xing L."/>
            <person name="Huo D."/>
            <person name="Sun M."/>
            <person name="Wang L."/>
            <person name="Mercier A."/>
            <person name="Li F."/>
            <person name="Yang H."/>
            <person name="Xiang J."/>
        </authorList>
    </citation>
    <scope>NUCLEOTIDE SEQUENCE [LARGE SCALE GENOMIC DNA]</scope>
    <source>
        <strain evidence="12">Shaxun</strain>
        <tissue evidence="12">Muscle</tissue>
    </source>
</reference>
<dbReference type="CDD" id="cd02897">
    <property type="entry name" value="A2M_2"/>
    <property type="match status" value="1"/>
</dbReference>
<dbReference type="SMART" id="SM01361">
    <property type="entry name" value="A2M_recep"/>
    <property type="match status" value="1"/>
</dbReference>
<dbReference type="SUPFAM" id="SSF81296">
    <property type="entry name" value="E set domains"/>
    <property type="match status" value="1"/>
</dbReference>
<dbReference type="Pfam" id="PF07677">
    <property type="entry name" value="A2M_recep"/>
    <property type="match status" value="1"/>
</dbReference>
<evidence type="ECO:0000259" key="9">
    <source>
        <dbReference type="SMART" id="SM01359"/>
    </source>
</evidence>
<dbReference type="InterPro" id="IPR019742">
    <property type="entry name" value="MacrogloblnA2_CS"/>
</dbReference>
<evidence type="ECO:0000256" key="1">
    <source>
        <dbReference type="ARBA" id="ARBA00004613"/>
    </source>
</evidence>
<dbReference type="InterPro" id="IPR041813">
    <property type="entry name" value="A2M_TED"/>
</dbReference>
<feature type="domain" description="Alpha-2-macroglobulin" evidence="10">
    <location>
        <begin position="621"/>
        <end position="711"/>
    </location>
</feature>
<evidence type="ECO:0000313" key="12">
    <source>
        <dbReference type="EMBL" id="PIK48593.1"/>
    </source>
</evidence>
<feature type="domain" description="Alpha-2-macroglobulin bait region" evidence="9">
    <location>
        <begin position="323"/>
        <end position="475"/>
    </location>
</feature>
<name>A0A2G8KKR4_STIJA</name>
<protein>
    <submittedName>
        <fullName evidence="12">Uncharacterized protein</fullName>
    </submittedName>
</protein>
<dbReference type="STRING" id="307972.A0A2G8KKR4"/>
<comment type="similarity">
    <text evidence="2">Belongs to the protease inhibitor I39 (alpha-2-macroglobulin) family.</text>
</comment>